<evidence type="ECO:0000313" key="6">
    <source>
        <dbReference type="EMBL" id="MBB1242848.1"/>
    </source>
</evidence>
<gene>
    <name evidence="6" type="ORF">GL263_04565</name>
</gene>
<reference evidence="7" key="1">
    <citation type="journal article" date="2020" name="Syst. Appl. Microbiol.">
        <title>Streptomyces alkaliterrae sp. nov., isolated from an alkaline soil, and emended descriptions of Streptomyces alkaliphilus, Streptomyces calidiresistens and Streptomyces durbertensis.</title>
        <authorList>
            <person name="Swiecimska M."/>
            <person name="Golinska P."/>
            <person name="Nouioui I."/>
            <person name="Wypij M."/>
            <person name="Rai M."/>
            <person name="Sangal V."/>
            <person name="Goodfellow M."/>
        </authorList>
    </citation>
    <scope>NUCLEOTIDE SEQUENCE [LARGE SCALE GENOMIC DNA]</scope>
    <source>
        <strain evidence="7">DSM 104538</strain>
    </source>
</reference>
<keyword evidence="2" id="KW-0238">DNA-binding</keyword>
<dbReference type="InterPro" id="IPR018060">
    <property type="entry name" value="HTH_AraC"/>
</dbReference>
<dbReference type="PROSITE" id="PS01124">
    <property type="entry name" value="HTH_ARAC_FAMILY_2"/>
    <property type="match status" value="1"/>
</dbReference>
<dbReference type="Gene3D" id="1.10.10.60">
    <property type="entry name" value="Homeodomain-like"/>
    <property type="match status" value="2"/>
</dbReference>
<dbReference type="EMBL" id="WMLF01000038">
    <property type="protein sequence ID" value="MBB1242848.1"/>
    <property type="molecule type" value="Genomic_DNA"/>
</dbReference>
<dbReference type="InterPro" id="IPR009057">
    <property type="entry name" value="Homeodomain-like_sf"/>
</dbReference>
<name>A0ABR6ECF0_9ACTN</name>
<feature type="non-terminal residue" evidence="6">
    <location>
        <position position="333"/>
    </location>
</feature>
<evidence type="ECO:0000256" key="2">
    <source>
        <dbReference type="ARBA" id="ARBA00023125"/>
    </source>
</evidence>
<dbReference type="InterPro" id="IPR018062">
    <property type="entry name" value="HTH_AraC-typ_CS"/>
</dbReference>
<dbReference type="PANTHER" id="PTHR46796">
    <property type="entry name" value="HTH-TYPE TRANSCRIPTIONAL ACTIVATOR RHAS-RELATED"/>
    <property type="match status" value="1"/>
</dbReference>
<dbReference type="PROSITE" id="PS00041">
    <property type="entry name" value="HTH_ARAC_FAMILY_1"/>
    <property type="match status" value="1"/>
</dbReference>
<comment type="caution">
    <text evidence="6">The sequence shown here is derived from an EMBL/GenBank/DDBJ whole genome shotgun (WGS) entry which is preliminary data.</text>
</comment>
<evidence type="ECO:0000259" key="5">
    <source>
        <dbReference type="PROSITE" id="PS01124"/>
    </source>
</evidence>
<dbReference type="Proteomes" id="UP000766698">
    <property type="component" value="Unassembled WGS sequence"/>
</dbReference>
<keyword evidence="1" id="KW-0805">Transcription regulation</keyword>
<proteinExistence type="predicted"/>
<evidence type="ECO:0000256" key="4">
    <source>
        <dbReference type="SAM" id="MobiDB-lite"/>
    </source>
</evidence>
<keyword evidence="3" id="KW-0804">Transcription</keyword>
<organism evidence="6 7">
    <name type="scientific">Streptomyces durbertensis</name>
    <dbReference type="NCBI Taxonomy" id="2448886"/>
    <lineage>
        <taxon>Bacteria</taxon>
        <taxon>Bacillati</taxon>
        <taxon>Actinomycetota</taxon>
        <taxon>Actinomycetes</taxon>
        <taxon>Kitasatosporales</taxon>
        <taxon>Streptomycetaceae</taxon>
        <taxon>Streptomyces</taxon>
    </lineage>
</organism>
<feature type="region of interest" description="Disordered" evidence="4">
    <location>
        <begin position="304"/>
        <end position="333"/>
    </location>
</feature>
<dbReference type="SMART" id="SM00342">
    <property type="entry name" value="HTH_ARAC"/>
    <property type="match status" value="1"/>
</dbReference>
<dbReference type="SUPFAM" id="SSF46689">
    <property type="entry name" value="Homeodomain-like"/>
    <property type="match status" value="2"/>
</dbReference>
<evidence type="ECO:0000313" key="7">
    <source>
        <dbReference type="Proteomes" id="UP000766698"/>
    </source>
</evidence>
<protein>
    <submittedName>
        <fullName evidence="6">AraC family transcriptional regulator</fullName>
    </submittedName>
</protein>
<sequence length="333" mass="35326">MDVLAELLDGARARGGCFHRLVVEPPWGLLVRDEAPLSLYTVLDAHTWIVHPEAEPVRIAPGDVAVVRGPTGYRLADDPATPPQLIVEPGDVCTTADGVRVCDELALGVRTWGADGDGSVVVVNGTYRPEGDVSARLLAALPPVVVVRDDPNCRALLPLLAEEIGRDAPGQQAVLDRLLDLVLIATLRAWFDRPEAEAPAWYRAQGDPVVGPALRLLHADPARPWTVASLASAVGVSRAALARRFAELVGETPMAYLADWRMDIAADLLRTPGHTVASVARRVGYANAFALSAAFKRLRGVSPREYRASPPAPAGPATPAAEHTGPARTPAPA</sequence>
<dbReference type="InterPro" id="IPR032783">
    <property type="entry name" value="AraC_lig"/>
</dbReference>
<dbReference type="Pfam" id="PF12852">
    <property type="entry name" value="Cupin_6"/>
    <property type="match status" value="1"/>
</dbReference>
<dbReference type="Pfam" id="PF12833">
    <property type="entry name" value="HTH_18"/>
    <property type="match status" value="1"/>
</dbReference>
<keyword evidence="7" id="KW-1185">Reference proteome</keyword>
<feature type="compositionally biased region" description="Low complexity" evidence="4">
    <location>
        <begin position="317"/>
        <end position="327"/>
    </location>
</feature>
<evidence type="ECO:0000256" key="1">
    <source>
        <dbReference type="ARBA" id="ARBA00023015"/>
    </source>
</evidence>
<feature type="domain" description="HTH araC/xylS-type" evidence="5">
    <location>
        <begin position="211"/>
        <end position="309"/>
    </location>
</feature>
<accession>A0ABR6ECF0</accession>
<dbReference type="PANTHER" id="PTHR46796:SF13">
    <property type="entry name" value="HTH-TYPE TRANSCRIPTIONAL ACTIVATOR RHAS"/>
    <property type="match status" value="1"/>
</dbReference>
<evidence type="ECO:0000256" key="3">
    <source>
        <dbReference type="ARBA" id="ARBA00023163"/>
    </source>
</evidence>
<dbReference type="InterPro" id="IPR050204">
    <property type="entry name" value="AraC_XylS_family_regulators"/>
</dbReference>